<evidence type="ECO:0000313" key="4">
    <source>
        <dbReference type="Proteomes" id="UP000050761"/>
    </source>
</evidence>
<dbReference type="GO" id="GO:0042800">
    <property type="term" value="F:histone H3K4 methyltransferase activity"/>
    <property type="evidence" value="ECO:0007669"/>
    <property type="project" value="TreeGrafter"/>
</dbReference>
<name>A0A183GD56_HELPZ</name>
<dbReference type="GO" id="GO:0015074">
    <property type="term" value="P:DNA integration"/>
    <property type="evidence" value="ECO:0007669"/>
    <property type="project" value="TreeGrafter"/>
</dbReference>
<proteinExistence type="predicted"/>
<evidence type="ECO:0000256" key="1">
    <source>
        <dbReference type="SAM" id="MobiDB-lite"/>
    </source>
</evidence>
<dbReference type="PANTHER" id="PTHR46060">
    <property type="entry name" value="MARINER MOS1 TRANSPOSASE-LIKE PROTEIN"/>
    <property type="match status" value="1"/>
</dbReference>
<dbReference type="GO" id="GO:0000014">
    <property type="term" value="F:single-stranded DNA endodeoxyribonuclease activity"/>
    <property type="evidence" value="ECO:0007669"/>
    <property type="project" value="TreeGrafter"/>
</dbReference>
<dbReference type="Pfam" id="PF17906">
    <property type="entry name" value="HTH_48"/>
    <property type="match status" value="1"/>
</dbReference>
<dbReference type="GO" id="GO:0000793">
    <property type="term" value="C:condensed chromosome"/>
    <property type="evidence" value="ECO:0007669"/>
    <property type="project" value="TreeGrafter"/>
</dbReference>
<dbReference type="GO" id="GO:0003697">
    <property type="term" value="F:single-stranded DNA binding"/>
    <property type="evidence" value="ECO:0007669"/>
    <property type="project" value="TreeGrafter"/>
</dbReference>
<evidence type="ECO:0000259" key="2">
    <source>
        <dbReference type="Pfam" id="PF17906"/>
    </source>
</evidence>
<sequence length="82" mass="9111">MENGHNAAAAAPNINAAFLEDFAKDRTIRHWFERFWSDESLEDEDRGGPPSLQLKDTVGGDPRQTVREPAQHFGVDDSTVAT</sequence>
<dbReference type="AlphaFoldDB" id="A0A183GD56"/>
<dbReference type="GO" id="GO:0005634">
    <property type="term" value="C:nucleus"/>
    <property type="evidence" value="ECO:0007669"/>
    <property type="project" value="TreeGrafter"/>
</dbReference>
<dbReference type="OrthoDB" id="5872915at2759"/>
<reference evidence="5" key="2">
    <citation type="submission" date="2019-09" db="UniProtKB">
        <authorList>
            <consortium name="WormBaseParasite"/>
        </authorList>
    </citation>
    <scope>IDENTIFICATION</scope>
</reference>
<accession>A0A3P8B8F0</accession>
<evidence type="ECO:0000313" key="3">
    <source>
        <dbReference type="EMBL" id="VDP18501.1"/>
    </source>
</evidence>
<dbReference type="GO" id="GO:0046975">
    <property type="term" value="F:histone H3K36 methyltransferase activity"/>
    <property type="evidence" value="ECO:0007669"/>
    <property type="project" value="TreeGrafter"/>
</dbReference>
<reference evidence="3 4" key="1">
    <citation type="submission" date="2018-11" db="EMBL/GenBank/DDBJ databases">
        <authorList>
            <consortium name="Pathogen Informatics"/>
        </authorList>
    </citation>
    <scope>NUCLEOTIDE SEQUENCE [LARGE SCALE GENOMIC DNA]</scope>
</reference>
<dbReference type="GO" id="GO:0031297">
    <property type="term" value="P:replication fork processing"/>
    <property type="evidence" value="ECO:0007669"/>
    <property type="project" value="TreeGrafter"/>
</dbReference>
<dbReference type="GO" id="GO:0000729">
    <property type="term" value="P:DNA double-strand break processing"/>
    <property type="evidence" value="ECO:0007669"/>
    <property type="project" value="TreeGrafter"/>
</dbReference>
<dbReference type="GO" id="GO:0006303">
    <property type="term" value="P:double-strand break repair via nonhomologous end joining"/>
    <property type="evidence" value="ECO:0007669"/>
    <property type="project" value="TreeGrafter"/>
</dbReference>
<dbReference type="GO" id="GO:0044774">
    <property type="term" value="P:mitotic DNA integrity checkpoint signaling"/>
    <property type="evidence" value="ECO:0007669"/>
    <property type="project" value="TreeGrafter"/>
</dbReference>
<dbReference type="WBParaSite" id="HPBE_0002015501-mRNA-1">
    <property type="protein sequence ID" value="HPBE_0002015501-mRNA-1"/>
    <property type="gene ID" value="HPBE_0002015501"/>
</dbReference>
<dbReference type="InterPro" id="IPR052709">
    <property type="entry name" value="Transposase-MT_Hybrid"/>
</dbReference>
<dbReference type="EMBL" id="UZAH01031906">
    <property type="protein sequence ID" value="VDP18501.1"/>
    <property type="molecule type" value="Genomic_DNA"/>
</dbReference>
<dbReference type="PANTHER" id="PTHR46060:SF2">
    <property type="entry name" value="HISTONE-LYSINE N-METHYLTRANSFERASE SETMAR"/>
    <property type="match status" value="1"/>
</dbReference>
<dbReference type="Gene3D" id="1.10.10.1450">
    <property type="match status" value="1"/>
</dbReference>
<feature type="region of interest" description="Disordered" evidence="1">
    <location>
        <begin position="39"/>
        <end position="82"/>
    </location>
</feature>
<dbReference type="GO" id="GO:0003690">
    <property type="term" value="F:double-stranded DNA binding"/>
    <property type="evidence" value="ECO:0007669"/>
    <property type="project" value="TreeGrafter"/>
</dbReference>
<accession>A0A183GD56</accession>
<dbReference type="GO" id="GO:0035861">
    <property type="term" value="C:site of double-strand break"/>
    <property type="evidence" value="ECO:0007669"/>
    <property type="project" value="TreeGrafter"/>
</dbReference>
<evidence type="ECO:0000313" key="5">
    <source>
        <dbReference type="WBParaSite" id="HPBE_0002015501-mRNA-1"/>
    </source>
</evidence>
<organism evidence="4 5">
    <name type="scientific">Heligmosomoides polygyrus</name>
    <name type="common">Parasitic roundworm</name>
    <dbReference type="NCBI Taxonomy" id="6339"/>
    <lineage>
        <taxon>Eukaryota</taxon>
        <taxon>Metazoa</taxon>
        <taxon>Ecdysozoa</taxon>
        <taxon>Nematoda</taxon>
        <taxon>Chromadorea</taxon>
        <taxon>Rhabditida</taxon>
        <taxon>Rhabditina</taxon>
        <taxon>Rhabditomorpha</taxon>
        <taxon>Strongyloidea</taxon>
        <taxon>Heligmosomidae</taxon>
        <taxon>Heligmosomoides</taxon>
    </lineage>
</organism>
<dbReference type="Proteomes" id="UP000050761">
    <property type="component" value="Unassembled WGS sequence"/>
</dbReference>
<protein>
    <submittedName>
        <fullName evidence="5">HTH_48 domain-containing protein</fullName>
    </submittedName>
</protein>
<dbReference type="GO" id="GO:0044547">
    <property type="term" value="F:DNA topoisomerase binding"/>
    <property type="evidence" value="ECO:0007669"/>
    <property type="project" value="TreeGrafter"/>
</dbReference>
<gene>
    <name evidence="3" type="ORF">HPBE_LOCUS20154</name>
</gene>
<dbReference type="InterPro" id="IPR041426">
    <property type="entry name" value="Mos1_HTH"/>
</dbReference>
<keyword evidence="4" id="KW-1185">Reference proteome</keyword>
<feature type="domain" description="Mos1 transposase HTH" evidence="2">
    <location>
        <begin position="4"/>
        <end position="35"/>
    </location>
</feature>